<dbReference type="EC" id="1.6.5.3" evidence="2"/>
<feature type="non-terminal residue" evidence="2">
    <location>
        <position position="163"/>
    </location>
</feature>
<proteinExistence type="predicted"/>
<reference evidence="2" key="1">
    <citation type="submission" date="2020-02" db="EMBL/GenBank/DDBJ databases">
        <authorList>
            <person name="Meier V. D."/>
        </authorList>
    </citation>
    <scope>NUCLEOTIDE SEQUENCE</scope>
    <source>
        <strain evidence="2">AVDCRST_MAG10</strain>
    </source>
</reference>
<keyword evidence="2" id="KW-0830">Ubiquinone</keyword>
<feature type="compositionally biased region" description="Basic residues" evidence="1">
    <location>
        <begin position="84"/>
        <end position="114"/>
    </location>
</feature>
<keyword evidence="2" id="KW-0560">Oxidoreductase</keyword>
<feature type="non-terminal residue" evidence="2">
    <location>
        <position position="1"/>
    </location>
</feature>
<gene>
    <name evidence="2" type="ORF">AVDCRST_MAG10-3831</name>
</gene>
<feature type="compositionally biased region" description="Basic residues" evidence="1">
    <location>
        <begin position="60"/>
        <end position="76"/>
    </location>
</feature>
<dbReference type="AlphaFoldDB" id="A0A6J4JG49"/>
<name>A0A6J4JG49_9ACTN</name>
<dbReference type="EMBL" id="CADCTB010000227">
    <property type="protein sequence ID" value="CAA9279691.1"/>
    <property type="molecule type" value="Genomic_DNA"/>
</dbReference>
<dbReference type="GO" id="GO:0016491">
    <property type="term" value="F:oxidoreductase activity"/>
    <property type="evidence" value="ECO:0007669"/>
    <property type="project" value="UniProtKB-KW"/>
</dbReference>
<feature type="compositionally biased region" description="Basic residues" evidence="1">
    <location>
        <begin position="121"/>
        <end position="130"/>
    </location>
</feature>
<accession>A0A6J4JG49</accession>
<feature type="region of interest" description="Disordered" evidence="1">
    <location>
        <begin position="1"/>
        <end position="163"/>
    </location>
</feature>
<evidence type="ECO:0000313" key="2">
    <source>
        <dbReference type="EMBL" id="CAA9279691.1"/>
    </source>
</evidence>
<protein>
    <submittedName>
        <fullName evidence="2">NADH-ubiquinone oxidoreductase chain J</fullName>
        <ecNumber evidence="2">1.6.5.3</ecNumber>
    </submittedName>
</protein>
<organism evidence="2">
    <name type="scientific">uncultured Acidimicrobiales bacterium</name>
    <dbReference type="NCBI Taxonomy" id="310071"/>
    <lineage>
        <taxon>Bacteria</taxon>
        <taxon>Bacillati</taxon>
        <taxon>Actinomycetota</taxon>
        <taxon>Acidimicrobiia</taxon>
        <taxon>Acidimicrobiales</taxon>
        <taxon>environmental samples</taxon>
    </lineage>
</organism>
<evidence type="ECO:0000256" key="1">
    <source>
        <dbReference type="SAM" id="MobiDB-lite"/>
    </source>
</evidence>
<feature type="compositionally biased region" description="Basic residues" evidence="1">
    <location>
        <begin position="1"/>
        <end position="21"/>
    </location>
</feature>
<sequence length="163" mass="18593">GGPEHRLRHPRRGHGGRRVPVGHHPERRAGRPVPGRCPGRSGRALHPPRRRVRGMGPGPRLHRRRRRAPAVRRHAHPGPDRAGGRPRQRPAPPRRTRRPVPARRPRRRAPRRLRRPEGGHHQHPAHRRGQRLPLRYLRDPVRSGFHPAAGRPGGCRRPGPEGL</sequence>